<dbReference type="CDD" id="cd00657">
    <property type="entry name" value="Ferritin_like"/>
    <property type="match status" value="1"/>
</dbReference>
<name>K3WLM8_GLOUD</name>
<dbReference type="eggNOG" id="ENOG502QU9I">
    <property type="taxonomic scope" value="Eukaryota"/>
</dbReference>
<evidence type="ECO:0000313" key="3">
    <source>
        <dbReference type="Proteomes" id="UP000019132"/>
    </source>
</evidence>
<reference evidence="2" key="3">
    <citation type="submission" date="2015-02" db="UniProtKB">
        <authorList>
            <consortium name="EnsemblProtists"/>
        </authorList>
    </citation>
    <scope>IDENTIFICATION</scope>
    <source>
        <strain evidence="2">DAOM BR144</strain>
    </source>
</reference>
<feature type="compositionally biased region" description="Polar residues" evidence="1">
    <location>
        <begin position="334"/>
        <end position="347"/>
    </location>
</feature>
<dbReference type="InterPro" id="IPR009078">
    <property type="entry name" value="Ferritin-like_SF"/>
</dbReference>
<dbReference type="Proteomes" id="UP000019132">
    <property type="component" value="Unassembled WGS sequence"/>
</dbReference>
<proteinExistence type="predicted"/>
<dbReference type="EMBL" id="GL376573">
    <property type="status" value="NOT_ANNOTATED_CDS"/>
    <property type="molecule type" value="Genomic_DNA"/>
</dbReference>
<organism evidence="2 3">
    <name type="scientific">Globisporangium ultimum (strain ATCC 200006 / CBS 805.95 / DAOM BR144)</name>
    <name type="common">Pythium ultimum</name>
    <dbReference type="NCBI Taxonomy" id="431595"/>
    <lineage>
        <taxon>Eukaryota</taxon>
        <taxon>Sar</taxon>
        <taxon>Stramenopiles</taxon>
        <taxon>Oomycota</taxon>
        <taxon>Peronosporomycetes</taxon>
        <taxon>Pythiales</taxon>
        <taxon>Pythiaceae</taxon>
        <taxon>Globisporangium</taxon>
    </lineage>
</organism>
<dbReference type="PANTHER" id="PTHR42782">
    <property type="entry name" value="SI:CH73-314G15.3"/>
    <property type="match status" value="1"/>
</dbReference>
<reference evidence="3" key="2">
    <citation type="submission" date="2010-04" db="EMBL/GenBank/DDBJ databases">
        <authorList>
            <person name="Buell R."/>
            <person name="Hamilton J."/>
            <person name="Hostetler J."/>
        </authorList>
    </citation>
    <scope>NUCLEOTIDE SEQUENCE [LARGE SCALE GENOMIC DNA]</scope>
    <source>
        <strain evidence="3">DAOM:BR144</strain>
    </source>
</reference>
<dbReference type="Pfam" id="PF13692">
    <property type="entry name" value="Glyco_trans_1_4"/>
    <property type="match status" value="1"/>
</dbReference>
<evidence type="ECO:0008006" key="4">
    <source>
        <dbReference type="Google" id="ProtNLM"/>
    </source>
</evidence>
<feature type="region of interest" description="Disordered" evidence="1">
    <location>
        <begin position="320"/>
        <end position="347"/>
    </location>
</feature>
<dbReference type="SUPFAM" id="SSF53756">
    <property type="entry name" value="UDP-Glycosyltransferase/glycogen phosphorylase"/>
    <property type="match status" value="1"/>
</dbReference>
<dbReference type="InterPro" id="IPR007402">
    <property type="entry name" value="DUF455"/>
</dbReference>
<protein>
    <recommendedName>
        <fullName evidence="4">DUF455 domain-containing protein</fullName>
    </recommendedName>
</protein>
<dbReference type="SUPFAM" id="SSF47240">
    <property type="entry name" value="Ferritin-like"/>
    <property type="match status" value="1"/>
</dbReference>
<dbReference type="PANTHER" id="PTHR42782:SF4">
    <property type="entry name" value="DUF455 DOMAIN-CONTAINING PROTEIN"/>
    <property type="match status" value="1"/>
</dbReference>
<dbReference type="EnsemblProtists" id="PYU1_T005870">
    <property type="protein sequence ID" value="PYU1_T005870"/>
    <property type="gene ID" value="PYU1_G005858"/>
</dbReference>
<keyword evidence="3" id="KW-1185">Reference proteome</keyword>
<sequence length="791" mass="88527">MHVTTHILRRSLRAVQCAAAAPARRRAPLLLQERSLSATPVAALDSLLAYGERVLRTPEPLEKVALTLQCKALWDAGELPVWKEGTAWSSDPPEQPSRSAKPPLFMPKELPSMKAMNTTIPIAMLHALAHIELGAIDNYWDTLVRFDPHKHNLPKEFYHDFLVVASDEARHFKIVDDRLREIGSYYGELPATMALLEHATNTAADLAARIAVIPLVQEARGLDSGDRLVHKLMSMGDKPSARIVEQIVFEERSHVSYGMKWFQHICRNQQHVTDPVVYFHELVLQFFPDGLPGPFDVQARLAADMEEKWYQPLESKARTYQPQSSAAAAADVSQEGNDSAQSGLPSQSERVASFAASKKKVILTGSVWPERTSSAAGVRSSDLIEVLQAHGFQVLCVSPSRVNEHTQKLAVEHNVQCVQADANTDTFQSLLLETSPQMVIFDRFIAEEMYGWQAKKYAPDAVRVLDLQDVHFVRKAREFLVKKQNVPFPVTLDGYRLNVDPVEKQVIRELASIHRSDLTLYVSDFERDLLVNRFQIHGDALHCCDFFYPETEPSTLTGFTERKDIAFIGSFKHPPNVDAIEWMKQSIVSEFRQRAKVANPSRVPEIHIYGSYGNTARYANLADPAQGFRLMGFAPDVHDTLRQYRLTVAPLRFGAGIKGKIADSWHVGTPCVSTSIGAEGMEAQAAQGSSSTASQWGGIIADEPVAFAHAMAELYADEPQWRAAQAAGAAICNARYDKRRNASALMRRLEHALVHKQSLRADNWMGKILWSEKYRATEYMSRFIRAKNGLQ</sequence>
<dbReference type="OMA" id="AEEMYGW"/>
<dbReference type="STRING" id="431595.K3WLM8"/>
<dbReference type="InParanoid" id="K3WLM8"/>
<accession>K3WLM8</accession>
<dbReference type="AlphaFoldDB" id="K3WLM8"/>
<dbReference type="Gene3D" id="3.40.50.2000">
    <property type="entry name" value="Glycogen Phosphorylase B"/>
    <property type="match status" value="1"/>
</dbReference>
<dbReference type="HOGENOM" id="CLU_369017_0_0_1"/>
<reference evidence="3" key="1">
    <citation type="journal article" date="2010" name="Genome Biol.">
        <title>Genome sequence of the necrotrophic plant pathogen Pythium ultimum reveals original pathogenicity mechanisms and effector repertoire.</title>
        <authorList>
            <person name="Levesque C.A."/>
            <person name="Brouwer H."/>
            <person name="Cano L."/>
            <person name="Hamilton J.P."/>
            <person name="Holt C."/>
            <person name="Huitema E."/>
            <person name="Raffaele S."/>
            <person name="Robideau G.P."/>
            <person name="Thines M."/>
            <person name="Win J."/>
            <person name="Zerillo M.M."/>
            <person name="Beakes G.W."/>
            <person name="Boore J.L."/>
            <person name="Busam D."/>
            <person name="Dumas B."/>
            <person name="Ferriera S."/>
            <person name="Fuerstenberg S.I."/>
            <person name="Gachon C.M."/>
            <person name="Gaulin E."/>
            <person name="Govers F."/>
            <person name="Grenville-Briggs L."/>
            <person name="Horner N."/>
            <person name="Hostetler J."/>
            <person name="Jiang R.H."/>
            <person name="Johnson J."/>
            <person name="Krajaejun T."/>
            <person name="Lin H."/>
            <person name="Meijer H.J."/>
            <person name="Moore B."/>
            <person name="Morris P."/>
            <person name="Phuntmart V."/>
            <person name="Puiu D."/>
            <person name="Shetty J."/>
            <person name="Stajich J.E."/>
            <person name="Tripathy S."/>
            <person name="Wawra S."/>
            <person name="van West P."/>
            <person name="Whitty B.R."/>
            <person name="Coutinho P.M."/>
            <person name="Henrissat B."/>
            <person name="Martin F."/>
            <person name="Thomas P.D."/>
            <person name="Tyler B.M."/>
            <person name="De Vries R.P."/>
            <person name="Kamoun S."/>
            <person name="Yandell M."/>
            <person name="Tisserat N."/>
            <person name="Buell C.R."/>
        </authorList>
    </citation>
    <scope>NUCLEOTIDE SEQUENCE</scope>
    <source>
        <strain evidence="3">DAOM:BR144</strain>
    </source>
</reference>
<dbReference type="Pfam" id="PF04305">
    <property type="entry name" value="DUF455"/>
    <property type="match status" value="1"/>
</dbReference>
<dbReference type="VEuPathDB" id="FungiDB:PYU1_G005858"/>
<evidence type="ECO:0000313" key="2">
    <source>
        <dbReference type="EnsemblProtists" id="PYU1_T005870"/>
    </source>
</evidence>
<evidence type="ECO:0000256" key="1">
    <source>
        <dbReference type="SAM" id="MobiDB-lite"/>
    </source>
</evidence>